<comment type="caution">
    <text evidence="1">The sequence shown here is derived from an EMBL/GenBank/DDBJ whole genome shotgun (WGS) entry which is preliminary data.</text>
</comment>
<gene>
    <name evidence="1" type="ORF">EYF80_046022</name>
</gene>
<accession>A0A4Z2FS86</accession>
<evidence type="ECO:0000313" key="1">
    <source>
        <dbReference type="EMBL" id="TNN43785.1"/>
    </source>
</evidence>
<protein>
    <submittedName>
        <fullName evidence="1">Uncharacterized protein</fullName>
    </submittedName>
</protein>
<proteinExistence type="predicted"/>
<reference evidence="1 2" key="1">
    <citation type="submission" date="2019-03" db="EMBL/GenBank/DDBJ databases">
        <title>First draft genome of Liparis tanakae, snailfish: a comprehensive survey of snailfish specific genes.</title>
        <authorList>
            <person name="Kim W."/>
            <person name="Song I."/>
            <person name="Jeong J.-H."/>
            <person name="Kim D."/>
            <person name="Kim S."/>
            <person name="Ryu S."/>
            <person name="Song J.Y."/>
            <person name="Lee S.K."/>
        </authorList>
    </citation>
    <scope>NUCLEOTIDE SEQUENCE [LARGE SCALE GENOMIC DNA]</scope>
    <source>
        <tissue evidence="1">Muscle</tissue>
    </source>
</reference>
<evidence type="ECO:0000313" key="2">
    <source>
        <dbReference type="Proteomes" id="UP000314294"/>
    </source>
</evidence>
<dbReference type="EMBL" id="SRLO01000945">
    <property type="protein sequence ID" value="TNN43785.1"/>
    <property type="molecule type" value="Genomic_DNA"/>
</dbReference>
<organism evidence="1 2">
    <name type="scientific">Liparis tanakae</name>
    <name type="common">Tanaka's snailfish</name>
    <dbReference type="NCBI Taxonomy" id="230148"/>
    <lineage>
        <taxon>Eukaryota</taxon>
        <taxon>Metazoa</taxon>
        <taxon>Chordata</taxon>
        <taxon>Craniata</taxon>
        <taxon>Vertebrata</taxon>
        <taxon>Euteleostomi</taxon>
        <taxon>Actinopterygii</taxon>
        <taxon>Neopterygii</taxon>
        <taxon>Teleostei</taxon>
        <taxon>Neoteleostei</taxon>
        <taxon>Acanthomorphata</taxon>
        <taxon>Eupercaria</taxon>
        <taxon>Perciformes</taxon>
        <taxon>Cottioidei</taxon>
        <taxon>Cottales</taxon>
        <taxon>Liparidae</taxon>
        <taxon>Liparis</taxon>
    </lineage>
</organism>
<name>A0A4Z2FS86_9TELE</name>
<dbReference type="AlphaFoldDB" id="A0A4Z2FS86"/>
<keyword evidence="2" id="KW-1185">Reference proteome</keyword>
<dbReference type="Proteomes" id="UP000314294">
    <property type="component" value="Unassembled WGS sequence"/>
</dbReference>
<sequence length="75" mass="8218">MVDAATEQRGDAKLLNNRNCRMRLCAEVSGPARRGASQPAPQLFNPLRIKTIPLTSLLLFLGGDSLPAHVHKLRN</sequence>